<dbReference type="SMR" id="A0A654JL49"/>
<feature type="compositionally biased region" description="Basic residues" evidence="4">
    <location>
        <begin position="39"/>
        <end position="49"/>
    </location>
</feature>
<evidence type="ECO:0000313" key="5">
    <source>
        <dbReference type="EMBL" id="QFP12731.1"/>
    </source>
</evidence>
<dbReference type="Proteomes" id="UP001224561">
    <property type="component" value="Segment"/>
</dbReference>
<name>A0A654JL49_9VIRU</name>
<dbReference type="Gene3D" id="2.60.120.20">
    <property type="match status" value="1"/>
</dbReference>
<sequence>MNTGGARSRNGRRRVRLPRRLQRRRPAQPIVVVSGPNQIRRRRRRRGNSSRRGANAAPGRGGSRETFVFTKDDLAGNTSGSLTFGPSLSECPAFATGILKAYHEYRISQCTLEFVSEAPSTASGSIAYELDAHCKISSLSSKINKFGITKGGKRSFAASKINGIEWHDSSEDQFRLLYKGNGASNIAGSFRVTIVVATQNPK</sequence>
<comment type="subcellular location">
    <subcellularLocation>
        <location evidence="1">Virion</location>
    </subcellularLocation>
</comment>
<evidence type="ECO:0000256" key="1">
    <source>
        <dbReference type="ARBA" id="ARBA00004328"/>
    </source>
</evidence>
<accession>A0A654JL49</accession>
<dbReference type="PRINTS" id="PR00915">
    <property type="entry name" value="LUTEOGP1COAT"/>
</dbReference>
<reference evidence="5" key="1">
    <citation type="journal article" date="2019" name="Arch. Virol.">
        <title>Complete genome sequence of a novel polerovirus in Ornithogalum thyrsoides from South Africa.</title>
        <authorList>
            <person name="Mostert I."/>
            <person name="Visser M."/>
            <person name="Gazendam I."/>
            <person name="Cloete M."/>
            <person name="Burger J.T."/>
            <person name="Maree H.J."/>
        </authorList>
    </citation>
    <scope>NUCLEOTIDE SEQUENCE</scope>
    <source>
        <strain evidence="5">M</strain>
    </source>
</reference>
<evidence type="ECO:0000256" key="3">
    <source>
        <dbReference type="ARBA" id="ARBA00022844"/>
    </source>
</evidence>
<keyword evidence="3" id="KW-0946">Virion</keyword>
<dbReference type="EMBL" id="MN204612">
    <property type="protein sequence ID" value="QFP12731.1"/>
    <property type="molecule type" value="Genomic_RNA"/>
</dbReference>
<dbReference type="GO" id="GO:0019028">
    <property type="term" value="C:viral capsid"/>
    <property type="evidence" value="ECO:0007669"/>
    <property type="project" value="UniProtKB-KW"/>
</dbReference>
<dbReference type="GO" id="GO:0005198">
    <property type="term" value="F:structural molecule activity"/>
    <property type="evidence" value="ECO:0007669"/>
    <property type="project" value="InterPro"/>
</dbReference>
<gene>
    <name evidence="5" type="primary">ORF3</name>
</gene>
<keyword evidence="6" id="KW-1185">Reference proteome</keyword>
<proteinExistence type="predicted"/>
<feature type="region of interest" description="Disordered" evidence="4">
    <location>
        <begin position="1"/>
        <end position="66"/>
    </location>
</feature>
<dbReference type="Pfam" id="PF00894">
    <property type="entry name" value="Luteo_coat"/>
    <property type="match status" value="1"/>
</dbReference>
<evidence type="ECO:0000313" key="6">
    <source>
        <dbReference type="Proteomes" id="UP001224561"/>
    </source>
</evidence>
<organism evidence="5 6">
    <name type="scientific">Ornithogalum virus 5</name>
    <dbReference type="NCBI Taxonomy" id="2653665"/>
    <lineage>
        <taxon>Viruses</taxon>
        <taxon>Riboviria</taxon>
        <taxon>Orthornavirae</taxon>
        <taxon>Pisuviricota</taxon>
        <taxon>Pisoniviricetes</taxon>
        <taxon>Sobelivirales</taxon>
        <taxon>Solemoviridae</taxon>
        <taxon>Polerovirus</taxon>
        <taxon>Polerovirus ORMV</taxon>
    </lineage>
</organism>
<protein>
    <submittedName>
        <fullName evidence="5">P3</fullName>
    </submittedName>
</protein>
<evidence type="ECO:0000256" key="2">
    <source>
        <dbReference type="ARBA" id="ARBA00022561"/>
    </source>
</evidence>
<dbReference type="InterPro" id="IPR029053">
    <property type="entry name" value="Viral_coat"/>
</dbReference>
<feature type="compositionally biased region" description="Basic residues" evidence="4">
    <location>
        <begin position="9"/>
        <end position="26"/>
    </location>
</feature>
<dbReference type="InterPro" id="IPR001517">
    <property type="entry name" value="Luteo_coat"/>
</dbReference>
<evidence type="ECO:0000256" key="4">
    <source>
        <dbReference type="SAM" id="MobiDB-lite"/>
    </source>
</evidence>
<keyword evidence="2" id="KW-0167">Capsid protein</keyword>